<feature type="transmembrane region" description="Helical" evidence="7">
    <location>
        <begin position="79"/>
        <end position="97"/>
    </location>
</feature>
<dbReference type="InterPro" id="IPR036259">
    <property type="entry name" value="MFS_trans_sf"/>
</dbReference>
<feature type="transmembrane region" description="Helical" evidence="7">
    <location>
        <begin position="308"/>
        <end position="330"/>
    </location>
</feature>
<evidence type="ECO:0000313" key="11">
    <source>
        <dbReference type="Proteomes" id="UP000181728"/>
    </source>
</evidence>
<keyword evidence="3" id="KW-1003">Cell membrane</keyword>
<feature type="domain" description="Major facilitator superfamily (MFS) profile" evidence="8">
    <location>
        <begin position="14"/>
        <end position="406"/>
    </location>
</feature>
<sequence>MKQMKKFSNSKNSLTAIGILSISLITTSTYAINGTLPMIRSELNLIQAQVETLVTVPSFALALLVLFSSLISTKIGERLTVNIGVGIIGLTGIIPFLTENYPLILISRVFLGAGIGMINSLAVSLIASYFKEKTAATLLGFRASIEQVGQAFLTFIAGLLMNISWQAPFLVYLITIPILLMFNLFVPKEHKKVGDDKNGKEIDSEQLLDKRENSKISPIVWFLAILMAILVADYIGMQVRFAQIATNIIGKDYNASPFMSVMLIIAMIGGILFGRFYQLMKFKLIYFSLALFAISNFIVANSHKSLPVLIFGFILIGFPLQLISPLAFHLLPKLAPGNKQTFVTSVILIGFNVGVFVEPYLFIITDKIFGIRNNLSSIFNYFAWLFLIIACLIAVTHFFFSANKKRMPKHS</sequence>
<evidence type="ECO:0000313" key="12">
    <source>
        <dbReference type="Proteomes" id="UP000294726"/>
    </source>
</evidence>
<feature type="transmembrane region" description="Helical" evidence="7">
    <location>
        <begin position="55"/>
        <end position="72"/>
    </location>
</feature>
<evidence type="ECO:0000256" key="6">
    <source>
        <dbReference type="ARBA" id="ARBA00023136"/>
    </source>
</evidence>
<feature type="transmembrane region" description="Helical" evidence="7">
    <location>
        <begin position="257"/>
        <end position="277"/>
    </location>
</feature>
<feature type="transmembrane region" description="Helical" evidence="7">
    <location>
        <begin position="381"/>
        <end position="400"/>
    </location>
</feature>
<evidence type="ECO:0000256" key="5">
    <source>
        <dbReference type="ARBA" id="ARBA00022989"/>
    </source>
</evidence>
<dbReference type="EMBL" id="MLOK01000010">
    <property type="protein sequence ID" value="OIM22107.1"/>
    <property type="molecule type" value="Genomic_DNA"/>
</dbReference>
<reference evidence="10 12" key="2">
    <citation type="submission" date="2018-08" db="EMBL/GenBank/DDBJ databases">
        <authorList>
            <person name="Lorentzen P. G. S. M."/>
        </authorList>
    </citation>
    <scope>NUCLEOTIDE SEQUENCE [LARGE SCALE GENOMIC DNA]</scope>
    <source>
        <strain evidence="10 12">CRBO_1381</strain>
    </source>
</reference>
<proteinExistence type="predicted"/>
<dbReference type="Pfam" id="PF07690">
    <property type="entry name" value="MFS_1"/>
    <property type="match status" value="1"/>
</dbReference>
<evidence type="ECO:0000256" key="3">
    <source>
        <dbReference type="ARBA" id="ARBA00022475"/>
    </source>
</evidence>
<dbReference type="EMBL" id="LR031358">
    <property type="protein sequence ID" value="VDB97097.1"/>
    <property type="molecule type" value="Genomic_DNA"/>
</dbReference>
<feature type="transmembrane region" description="Helical" evidence="7">
    <location>
        <begin position="342"/>
        <end position="361"/>
    </location>
</feature>
<feature type="transmembrane region" description="Helical" evidence="7">
    <location>
        <begin position="169"/>
        <end position="186"/>
    </location>
</feature>
<protein>
    <submittedName>
        <fullName evidence="9">MFS transporter</fullName>
    </submittedName>
</protein>
<dbReference type="PANTHER" id="PTHR43124:SF3">
    <property type="entry name" value="CHLORAMPHENICOL EFFLUX PUMP RV0191"/>
    <property type="match status" value="1"/>
</dbReference>
<dbReference type="Gene3D" id="1.20.1250.20">
    <property type="entry name" value="MFS general substrate transporter like domains"/>
    <property type="match status" value="2"/>
</dbReference>
<dbReference type="InterPro" id="IPR050189">
    <property type="entry name" value="MFS_Efflux_Transporters"/>
</dbReference>
<reference evidence="9 11" key="1">
    <citation type="journal article" date="2016" name="BMC Genomics">
        <title>Consensus pan-genome assembly of the specialised wine bacterium Oenococcus oeni.</title>
        <authorList>
            <person name="Sternes P.R."/>
            <person name="Borneman A.R."/>
        </authorList>
    </citation>
    <scope>NUCLEOTIDE SEQUENCE [LARGE SCALE GENOMIC DNA]</scope>
    <source>
        <strain evidence="9 11">AWRIB661</strain>
    </source>
</reference>
<evidence type="ECO:0000256" key="7">
    <source>
        <dbReference type="SAM" id="Phobius"/>
    </source>
</evidence>
<feature type="transmembrane region" description="Helical" evidence="7">
    <location>
        <begin position="103"/>
        <end position="127"/>
    </location>
</feature>
<evidence type="ECO:0000313" key="10">
    <source>
        <dbReference type="EMBL" id="VDB97097.1"/>
    </source>
</evidence>
<keyword evidence="5 7" id="KW-1133">Transmembrane helix</keyword>
<feature type="transmembrane region" description="Helical" evidence="7">
    <location>
        <begin position="219"/>
        <end position="237"/>
    </location>
</feature>
<evidence type="ECO:0000313" key="9">
    <source>
        <dbReference type="EMBL" id="OIM22107.1"/>
    </source>
</evidence>
<keyword evidence="6 7" id="KW-0472">Membrane</keyword>
<dbReference type="AlphaFoldDB" id="A0A6N4A990"/>
<evidence type="ECO:0000259" key="8">
    <source>
        <dbReference type="PROSITE" id="PS50850"/>
    </source>
</evidence>
<feature type="transmembrane region" description="Helical" evidence="7">
    <location>
        <begin position="284"/>
        <end position="302"/>
    </location>
</feature>
<accession>A0A6N4A990</accession>
<dbReference type="PROSITE" id="PS50850">
    <property type="entry name" value="MFS"/>
    <property type="match status" value="1"/>
</dbReference>
<feature type="transmembrane region" description="Helical" evidence="7">
    <location>
        <begin position="139"/>
        <end position="163"/>
    </location>
</feature>
<dbReference type="Proteomes" id="UP000181728">
    <property type="component" value="Unassembled WGS sequence"/>
</dbReference>
<dbReference type="InterPro" id="IPR011701">
    <property type="entry name" value="MFS"/>
</dbReference>
<dbReference type="GO" id="GO:0005886">
    <property type="term" value="C:plasma membrane"/>
    <property type="evidence" value="ECO:0007669"/>
    <property type="project" value="UniProtKB-SubCell"/>
</dbReference>
<keyword evidence="4 7" id="KW-0812">Transmembrane</keyword>
<evidence type="ECO:0000256" key="4">
    <source>
        <dbReference type="ARBA" id="ARBA00022692"/>
    </source>
</evidence>
<dbReference type="PANTHER" id="PTHR43124">
    <property type="entry name" value="PURINE EFFLUX PUMP PBUE"/>
    <property type="match status" value="1"/>
</dbReference>
<organism evidence="9 11">
    <name type="scientific">Oenococcus oeni</name>
    <name type="common">Leuconostoc oenos</name>
    <dbReference type="NCBI Taxonomy" id="1247"/>
    <lineage>
        <taxon>Bacteria</taxon>
        <taxon>Bacillati</taxon>
        <taxon>Bacillota</taxon>
        <taxon>Bacilli</taxon>
        <taxon>Lactobacillales</taxon>
        <taxon>Lactobacillaceae</taxon>
        <taxon>Oenococcus</taxon>
    </lineage>
</organism>
<gene>
    <name evidence="9" type="ORF">ATX59_00710</name>
    <name evidence="10" type="ORF">OENI_0134</name>
</gene>
<name>A0A6N4A990_OENOE</name>
<dbReference type="GO" id="GO:0022857">
    <property type="term" value="F:transmembrane transporter activity"/>
    <property type="evidence" value="ECO:0007669"/>
    <property type="project" value="InterPro"/>
</dbReference>
<evidence type="ECO:0000256" key="1">
    <source>
        <dbReference type="ARBA" id="ARBA00004651"/>
    </source>
</evidence>
<dbReference type="InterPro" id="IPR020846">
    <property type="entry name" value="MFS_dom"/>
</dbReference>
<dbReference type="SUPFAM" id="SSF103473">
    <property type="entry name" value="MFS general substrate transporter"/>
    <property type="match status" value="1"/>
</dbReference>
<comment type="subcellular location">
    <subcellularLocation>
        <location evidence="1">Cell membrane</location>
        <topology evidence="1">Multi-pass membrane protein</topology>
    </subcellularLocation>
</comment>
<evidence type="ECO:0000256" key="2">
    <source>
        <dbReference type="ARBA" id="ARBA00022448"/>
    </source>
</evidence>
<dbReference type="Proteomes" id="UP000294726">
    <property type="component" value="Chromosome"/>
</dbReference>
<keyword evidence="2" id="KW-0813">Transport</keyword>